<keyword evidence="2" id="KW-0805">Transcription regulation</keyword>
<dbReference type="Pfam" id="PF04542">
    <property type="entry name" value="Sigma70_r2"/>
    <property type="match status" value="1"/>
</dbReference>
<dbReference type="Gene3D" id="1.10.1740.10">
    <property type="match status" value="1"/>
</dbReference>
<dbReference type="NCBIfam" id="TIGR02937">
    <property type="entry name" value="sigma70-ECF"/>
    <property type="match status" value="1"/>
</dbReference>
<evidence type="ECO:0000313" key="8">
    <source>
        <dbReference type="EMBL" id="QDT63669.1"/>
    </source>
</evidence>
<dbReference type="PANTHER" id="PTHR43133:SF51">
    <property type="entry name" value="RNA POLYMERASE SIGMA FACTOR"/>
    <property type="match status" value="1"/>
</dbReference>
<dbReference type="KEGG" id="chya:V22_08930"/>
<dbReference type="InterPro" id="IPR007627">
    <property type="entry name" value="RNA_pol_sigma70_r2"/>
</dbReference>
<keyword evidence="3" id="KW-0731">Sigma factor</keyword>
<keyword evidence="9" id="KW-1185">Reference proteome</keyword>
<evidence type="ECO:0000256" key="4">
    <source>
        <dbReference type="ARBA" id="ARBA00023163"/>
    </source>
</evidence>
<evidence type="ECO:0000256" key="3">
    <source>
        <dbReference type="ARBA" id="ARBA00023082"/>
    </source>
</evidence>
<comment type="similarity">
    <text evidence="1">Belongs to the sigma-70 factor family. ECF subfamily.</text>
</comment>
<dbReference type="SUPFAM" id="SSF88659">
    <property type="entry name" value="Sigma3 and sigma4 domains of RNA polymerase sigma factors"/>
    <property type="match status" value="1"/>
</dbReference>
<dbReference type="CDD" id="cd06171">
    <property type="entry name" value="Sigma70_r4"/>
    <property type="match status" value="1"/>
</dbReference>
<dbReference type="GO" id="GO:0006352">
    <property type="term" value="P:DNA-templated transcription initiation"/>
    <property type="evidence" value="ECO:0007669"/>
    <property type="project" value="InterPro"/>
</dbReference>
<sequence>MNVDDEQLIEACLAGKGEAFGQLVERHQHRLFGVLVKMLGSAEEARDVAQDAFVQAYQKLETFRGGSAFSTWLTRIAINAAISRKRRHRREQTSLDAARADHGLEPTDPHTETQPSHAMEQLERQQLVQQALAALPEEFRIVLVLKEMEGMKYDEIADSIGIPIGTVRSRIHRARAELKEKLQLTMKAEE</sequence>
<dbReference type="InterPro" id="IPR014284">
    <property type="entry name" value="RNA_pol_sigma-70_dom"/>
</dbReference>
<feature type="compositionally biased region" description="Basic and acidic residues" evidence="5">
    <location>
        <begin position="98"/>
        <end position="111"/>
    </location>
</feature>
<name>A0A517T5L9_9PLAN</name>
<feature type="region of interest" description="Disordered" evidence="5">
    <location>
        <begin position="88"/>
        <end position="119"/>
    </location>
</feature>
<evidence type="ECO:0000259" key="7">
    <source>
        <dbReference type="Pfam" id="PF08281"/>
    </source>
</evidence>
<gene>
    <name evidence="8" type="primary">rpoE_3</name>
    <name evidence="8" type="ORF">V22_08930</name>
</gene>
<dbReference type="GO" id="GO:0016987">
    <property type="term" value="F:sigma factor activity"/>
    <property type="evidence" value="ECO:0007669"/>
    <property type="project" value="UniProtKB-KW"/>
</dbReference>
<dbReference type="SUPFAM" id="SSF88946">
    <property type="entry name" value="Sigma2 domain of RNA polymerase sigma factors"/>
    <property type="match status" value="1"/>
</dbReference>
<dbReference type="AlphaFoldDB" id="A0A517T5L9"/>
<dbReference type="PANTHER" id="PTHR43133">
    <property type="entry name" value="RNA POLYMERASE ECF-TYPE SIGMA FACTO"/>
    <property type="match status" value="1"/>
</dbReference>
<reference evidence="8 9" key="1">
    <citation type="submission" date="2019-02" db="EMBL/GenBank/DDBJ databases">
        <title>Deep-cultivation of Planctomycetes and their phenomic and genomic characterization uncovers novel biology.</title>
        <authorList>
            <person name="Wiegand S."/>
            <person name="Jogler M."/>
            <person name="Boedeker C."/>
            <person name="Pinto D."/>
            <person name="Vollmers J."/>
            <person name="Rivas-Marin E."/>
            <person name="Kohn T."/>
            <person name="Peeters S.H."/>
            <person name="Heuer A."/>
            <person name="Rast P."/>
            <person name="Oberbeckmann S."/>
            <person name="Bunk B."/>
            <person name="Jeske O."/>
            <person name="Meyerdierks A."/>
            <person name="Storesund J.E."/>
            <person name="Kallscheuer N."/>
            <person name="Luecker S."/>
            <person name="Lage O.M."/>
            <person name="Pohl T."/>
            <person name="Merkel B.J."/>
            <person name="Hornburger P."/>
            <person name="Mueller R.-W."/>
            <person name="Bruemmer F."/>
            <person name="Labrenz M."/>
            <person name="Spormann A.M."/>
            <person name="Op den Camp H."/>
            <person name="Overmann J."/>
            <person name="Amann R."/>
            <person name="Jetten M.S.M."/>
            <person name="Mascher T."/>
            <person name="Medema M.H."/>
            <person name="Devos D.P."/>
            <person name="Kaster A.-K."/>
            <person name="Ovreas L."/>
            <person name="Rohde M."/>
            <person name="Galperin M.Y."/>
            <person name="Jogler C."/>
        </authorList>
    </citation>
    <scope>NUCLEOTIDE SEQUENCE [LARGE SCALE GENOMIC DNA]</scope>
    <source>
        <strain evidence="8 9">V22</strain>
    </source>
</reference>
<dbReference type="InterPro" id="IPR036388">
    <property type="entry name" value="WH-like_DNA-bd_sf"/>
</dbReference>
<dbReference type="InterPro" id="IPR039425">
    <property type="entry name" value="RNA_pol_sigma-70-like"/>
</dbReference>
<protein>
    <submittedName>
        <fullName evidence="8">ECF RNA polymerase sigma-E factor</fullName>
    </submittedName>
</protein>
<dbReference type="Gene3D" id="1.10.10.10">
    <property type="entry name" value="Winged helix-like DNA-binding domain superfamily/Winged helix DNA-binding domain"/>
    <property type="match status" value="1"/>
</dbReference>
<dbReference type="GO" id="GO:0003677">
    <property type="term" value="F:DNA binding"/>
    <property type="evidence" value="ECO:0007669"/>
    <property type="project" value="InterPro"/>
</dbReference>
<dbReference type="EMBL" id="CP036316">
    <property type="protein sequence ID" value="QDT63669.1"/>
    <property type="molecule type" value="Genomic_DNA"/>
</dbReference>
<feature type="domain" description="RNA polymerase sigma-70 region 2" evidence="6">
    <location>
        <begin position="23"/>
        <end position="90"/>
    </location>
</feature>
<evidence type="ECO:0000256" key="5">
    <source>
        <dbReference type="SAM" id="MobiDB-lite"/>
    </source>
</evidence>
<evidence type="ECO:0000313" key="9">
    <source>
        <dbReference type="Proteomes" id="UP000319976"/>
    </source>
</evidence>
<evidence type="ECO:0000256" key="1">
    <source>
        <dbReference type="ARBA" id="ARBA00010641"/>
    </source>
</evidence>
<proteinExistence type="inferred from homology"/>
<dbReference type="InterPro" id="IPR013325">
    <property type="entry name" value="RNA_pol_sigma_r2"/>
</dbReference>
<feature type="domain" description="RNA polymerase sigma factor 70 region 4 type 2" evidence="7">
    <location>
        <begin position="126"/>
        <end position="178"/>
    </location>
</feature>
<evidence type="ECO:0000259" key="6">
    <source>
        <dbReference type="Pfam" id="PF04542"/>
    </source>
</evidence>
<accession>A0A517T5L9</accession>
<organism evidence="8 9">
    <name type="scientific">Calycomorphotria hydatis</name>
    <dbReference type="NCBI Taxonomy" id="2528027"/>
    <lineage>
        <taxon>Bacteria</taxon>
        <taxon>Pseudomonadati</taxon>
        <taxon>Planctomycetota</taxon>
        <taxon>Planctomycetia</taxon>
        <taxon>Planctomycetales</taxon>
        <taxon>Planctomycetaceae</taxon>
        <taxon>Calycomorphotria</taxon>
    </lineage>
</organism>
<dbReference type="InterPro" id="IPR013324">
    <property type="entry name" value="RNA_pol_sigma_r3/r4-like"/>
</dbReference>
<dbReference type="Pfam" id="PF08281">
    <property type="entry name" value="Sigma70_r4_2"/>
    <property type="match status" value="1"/>
</dbReference>
<dbReference type="OrthoDB" id="9785675at2"/>
<dbReference type="RefSeq" id="WP_145260166.1">
    <property type="nucleotide sequence ID" value="NZ_CP036316.1"/>
</dbReference>
<keyword evidence="4" id="KW-0804">Transcription</keyword>
<dbReference type="InterPro" id="IPR013249">
    <property type="entry name" value="RNA_pol_sigma70_r4_t2"/>
</dbReference>
<evidence type="ECO:0000256" key="2">
    <source>
        <dbReference type="ARBA" id="ARBA00023015"/>
    </source>
</evidence>
<dbReference type="Proteomes" id="UP000319976">
    <property type="component" value="Chromosome"/>
</dbReference>